<dbReference type="EC" id="2.7.7.65" evidence="1"/>
<dbReference type="RefSeq" id="WP_263530795.1">
    <property type="nucleotide sequence ID" value="NZ_JAOVZB010000005.1"/>
</dbReference>
<dbReference type="Gene3D" id="3.30.70.270">
    <property type="match status" value="1"/>
</dbReference>
<dbReference type="SUPFAM" id="SSF55073">
    <property type="entry name" value="Nucleotide cyclase"/>
    <property type="match status" value="1"/>
</dbReference>
<reference evidence="5 6" key="1">
    <citation type="submission" date="2022-10" db="EMBL/GenBank/DDBJ databases">
        <title>Marinomonas transparenta sp. nov. and Marinomonas sargassi sp. nov., isolated from marine alga (Sargassum natans (L.) Gaillon).</title>
        <authorList>
            <person name="Wang Y."/>
        </authorList>
    </citation>
    <scope>NUCLEOTIDE SEQUENCE [LARGE SCALE GENOMIC DNA]</scope>
    <source>
        <strain evidence="5 6">C2222</strain>
    </source>
</reference>
<keyword evidence="3" id="KW-0472">Membrane</keyword>
<dbReference type="PANTHER" id="PTHR45138:SF9">
    <property type="entry name" value="DIGUANYLATE CYCLASE DGCM-RELATED"/>
    <property type="match status" value="1"/>
</dbReference>
<evidence type="ECO:0000259" key="4">
    <source>
        <dbReference type="PROSITE" id="PS50887"/>
    </source>
</evidence>
<dbReference type="PROSITE" id="PS50887">
    <property type="entry name" value="GGDEF"/>
    <property type="match status" value="1"/>
</dbReference>
<evidence type="ECO:0000313" key="6">
    <source>
        <dbReference type="Proteomes" id="UP001209713"/>
    </source>
</evidence>
<dbReference type="InterPro" id="IPR000160">
    <property type="entry name" value="GGDEF_dom"/>
</dbReference>
<keyword evidence="3" id="KW-1133">Transmembrane helix</keyword>
<comment type="caution">
    <text evidence="5">The sequence shown here is derived from an EMBL/GenBank/DDBJ whole genome shotgun (WGS) entry which is preliminary data.</text>
</comment>
<dbReference type="EMBL" id="JAOVZB010000005">
    <property type="protein sequence ID" value="MCV2403414.1"/>
    <property type="molecule type" value="Genomic_DNA"/>
</dbReference>
<dbReference type="Pfam" id="PF00990">
    <property type="entry name" value="GGDEF"/>
    <property type="match status" value="1"/>
</dbReference>
<feature type="transmembrane region" description="Helical" evidence="3">
    <location>
        <begin position="282"/>
        <end position="301"/>
    </location>
</feature>
<evidence type="ECO:0000256" key="1">
    <source>
        <dbReference type="ARBA" id="ARBA00012528"/>
    </source>
</evidence>
<dbReference type="CDD" id="cd01949">
    <property type="entry name" value="GGDEF"/>
    <property type="match status" value="1"/>
</dbReference>
<feature type="transmembrane region" description="Helical" evidence="3">
    <location>
        <begin position="12"/>
        <end position="34"/>
    </location>
</feature>
<evidence type="ECO:0000256" key="2">
    <source>
        <dbReference type="ARBA" id="ARBA00034247"/>
    </source>
</evidence>
<accession>A0ABT2YU45</accession>
<evidence type="ECO:0000256" key="3">
    <source>
        <dbReference type="SAM" id="Phobius"/>
    </source>
</evidence>
<dbReference type="Proteomes" id="UP001209713">
    <property type="component" value="Unassembled WGS sequence"/>
</dbReference>
<keyword evidence="3" id="KW-0812">Transmembrane</keyword>
<dbReference type="SMART" id="SM00267">
    <property type="entry name" value="GGDEF"/>
    <property type="match status" value="1"/>
</dbReference>
<keyword evidence="6" id="KW-1185">Reference proteome</keyword>
<comment type="catalytic activity">
    <reaction evidence="2">
        <text>2 GTP = 3',3'-c-di-GMP + 2 diphosphate</text>
        <dbReference type="Rhea" id="RHEA:24898"/>
        <dbReference type="ChEBI" id="CHEBI:33019"/>
        <dbReference type="ChEBI" id="CHEBI:37565"/>
        <dbReference type="ChEBI" id="CHEBI:58805"/>
        <dbReference type="EC" id="2.7.7.65"/>
    </reaction>
</comment>
<feature type="domain" description="GGDEF" evidence="4">
    <location>
        <begin position="495"/>
        <end position="632"/>
    </location>
</feature>
<dbReference type="NCBIfam" id="TIGR00254">
    <property type="entry name" value="GGDEF"/>
    <property type="match status" value="1"/>
</dbReference>
<protein>
    <recommendedName>
        <fullName evidence="1">diguanylate cyclase</fullName>
        <ecNumber evidence="1">2.7.7.65</ecNumber>
    </recommendedName>
</protein>
<gene>
    <name evidence="5" type="ORF">OFY17_11045</name>
</gene>
<name>A0ABT2YU45_9GAMM</name>
<organism evidence="5 6">
    <name type="scientific">Marinomonas sargassi</name>
    <dbReference type="NCBI Taxonomy" id="2984494"/>
    <lineage>
        <taxon>Bacteria</taxon>
        <taxon>Pseudomonadati</taxon>
        <taxon>Pseudomonadota</taxon>
        <taxon>Gammaproteobacteria</taxon>
        <taxon>Oceanospirillales</taxon>
        <taxon>Oceanospirillaceae</taxon>
        <taxon>Marinomonas</taxon>
    </lineage>
</organism>
<sequence>MKIKFFNSLSFRINFGMLLILVTLFVLASISLWITSTFNNLSWKVSNQLMPQLEYYSDIHITVKNVHRKIDALPHSRSKSANRVVVSELLDELNKISNRVSDSEASQYNLAIKKMTTELFPIVSTYSLEVMRKIEIEQELKLKKKQLDTLYLAHTYNPELSLELREELHQIYVDSISLSEISTSFLFKRSTQSIRKKSKQLLDKKVINSDFYNTINDPEKGVISILVKRNNLVSNLSILNTQTSFIIEQLSSISLSEVTALQDIVKDAAKELNTKSAYYKNFLTTIIFLTTCFSIIMMVYFHKNITTRLITIANNLVNQDSQAVLEKETHGSSEISLIAKAILRYKANNKRQRDKIASSVEQLKFIIEHSSQAVLIYRENTIIYSNNSGQSILNANQSLTNHIIPRHLLKAIDGQTYLDRLSLGNSHFKFYATDIDWDGTPSRLALLMDITNEVEKEKQLMKNLKAATDESFVDAMTGLYNRRKLDYFIEQNVSQEYTIILTDIDWFKAYNDHYGHAEGDTCIIQVAKTLKENLRSDNDLAIRYGGEEFLIILMDSNIAQAEAVAQRIQSNIKSYQIPHEKSDFGYLTLSLGIAHSSESGPEGAWHTLFEIADQRLYKAKEQGRAQAVSKANSA</sequence>
<dbReference type="InterPro" id="IPR043128">
    <property type="entry name" value="Rev_trsase/Diguanyl_cyclase"/>
</dbReference>
<proteinExistence type="predicted"/>
<evidence type="ECO:0000313" key="5">
    <source>
        <dbReference type="EMBL" id="MCV2403414.1"/>
    </source>
</evidence>
<dbReference type="PANTHER" id="PTHR45138">
    <property type="entry name" value="REGULATORY COMPONENTS OF SENSORY TRANSDUCTION SYSTEM"/>
    <property type="match status" value="1"/>
</dbReference>
<dbReference type="InterPro" id="IPR029787">
    <property type="entry name" value="Nucleotide_cyclase"/>
</dbReference>
<dbReference type="InterPro" id="IPR050469">
    <property type="entry name" value="Diguanylate_Cyclase"/>
</dbReference>